<dbReference type="Gene3D" id="3.40.50.2300">
    <property type="match status" value="1"/>
</dbReference>
<dbReference type="EMBL" id="JAESHT010000017">
    <property type="protein sequence ID" value="MBL3675073.1"/>
    <property type="molecule type" value="Genomic_DNA"/>
</dbReference>
<keyword evidence="1" id="KW-0597">Phosphoprotein</keyword>
<proteinExistence type="predicted"/>
<evidence type="ECO:0000313" key="4">
    <source>
        <dbReference type="Proteomes" id="UP000644749"/>
    </source>
</evidence>
<gene>
    <name evidence="3" type="ORF">JL111_16460</name>
</gene>
<keyword evidence="4" id="KW-1185">Reference proteome</keyword>
<feature type="domain" description="Response regulatory" evidence="2">
    <location>
        <begin position="10"/>
        <end position="121"/>
    </location>
</feature>
<name>A0ABS1S8N3_9RHOB</name>
<dbReference type="InterPro" id="IPR011006">
    <property type="entry name" value="CheY-like_superfamily"/>
</dbReference>
<comment type="caution">
    <text evidence="3">The sequence shown here is derived from an EMBL/GenBank/DDBJ whole genome shotgun (WGS) entry which is preliminary data.</text>
</comment>
<protein>
    <submittedName>
        <fullName evidence="3">Response regulator</fullName>
    </submittedName>
</protein>
<reference evidence="3 4" key="1">
    <citation type="submission" date="2021-01" db="EMBL/GenBank/DDBJ databases">
        <title>011410 draft genome.</title>
        <authorList>
            <person name="Lang L."/>
        </authorList>
    </citation>
    <scope>NUCLEOTIDE SEQUENCE [LARGE SCALE GENOMIC DNA]</scope>
    <source>
        <strain evidence="3 4">KCTC 42845</strain>
    </source>
</reference>
<sequence>MADPSLRGLRILVIEDEYLLANALEGRLQDLGCEVLGPVGSLDEALALIRSEAPFDGAVVDINLGRAMAYPAADMLMGHGIPFLFTTGYDDSMIPDRFGSILRLKKPFDIGRIVQALGRAP</sequence>
<accession>A0ABS1S8N3</accession>
<evidence type="ECO:0000313" key="3">
    <source>
        <dbReference type="EMBL" id="MBL3675073.1"/>
    </source>
</evidence>
<feature type="modified residue" description="4-aspartylphosphate" evidence="1">
    <location>
        <position position="61"/>
    </location>
</feature>
<dbReference type="SMART" id="SM00448">
    <property type="entry name" value="REC"/>
    <property type="match status" value="1"/>
</dbReference>
<organism evidence="3 4">
    <name type="scientific">Paracoccus aerius</name>
    <dbReference type="NCBI Taxonomy" id="1915382"/>
    <lineage>
        <taxon>Bacteria</taxon>
        <taxon>Pseudomonadati</taxon>
        <taxon>Pseudomonadota</taxon>
        <taxon>Alphaproteobacteria</taxon>
        <taxon>Rhodobacterales</taxon>
        <taxon>Paracoccaceae</taxon>
        <taxon>Paracoccus</taxon>
    </lineage>
</organism>
<evidence type="ECO:0000256" key="1">
    <source>
        <dbReference type="PROSITE-ProRule" id="PRU00169"/>
    </source>
</evidence>
<dbReference type="InterPro" id="IPR001789">
    <property type="entry name" value="Sig_transdc_resp-reg_receiver"/>
</dbReference>
<dbReference type="PROSITE" id="PS50110">
    <property type="entry name" value="RESPONSE_REGULATORY"/>
    <property type="match status" value="1"/>
</dbReference>
<dbReference type="Proteomes" id="UP000644749">
    <property type="component" value="Unassembled WGS sequence"/>
</dbReference>
<dbReference type="RefSeq" id="WP_191311852.1">
    <property type="nucleotide sequence ID" value="NZ_BNCL01000017.1"/>
</dbReference>
<evidence type="ECO:0000259" key="2">
    <source>
        <dbReference type="PROSITE" id="PS50110"/>
    </source>
</evidence>
<dbReference type="SUPFAM" id="SSF52172">
    <property type="entry name" value="CheY-like"/>
    <property type="match status" value="1"/>
</dbReference>